<comment type="similarity">
    <text evidence="6">Belongs to the ubiquitin-conjugating enzyme family.</text>
</comment>
<dbReference type="SUPFAM" id="SSF54495">
    <property type="entry name" value="UBC-like"/>
    <property type="match status" value="1"/>
</dbReference>
<feature type="active site" description="Glycyl thioester intermediate" evidence="5">
    <location>
        <position position="130"/>
    </location>
</feature>
<evidence type="ECO:0000313" key="11">
    <source>
        <dbReference type="Proteomes" id="UP000568158"/>
    </source>
</evidence>
<evidence type="ECO:0000259" key="7">
    <source>
        <dbReference type="PROSITE" id="PS50127"/>
    </source>
</evidence>
<keyword evidence="2 6" id="KW-0547">Nucleotide-binding</keyword>
<evidence type="ECO:0000313" key="10">
    <source>
        <dbReference type="Proteomes" id="UP000478008"/>
    </source>
</evidence>
<keyword evidence="10" id="KW-1185">Reference proteome</keyword>
<evidence type="ECO:0000256" key="4">
    <source>
        <dbReference type="ARBA" id="ARBA00022840"/>
    </source>
</evidence>
<dbReference type="GO" id="GO:0016740">
    <property type="term" value="F:transferase activity"/>
    <property type="evidence" value="ECO:0007669"/>
    <property type="project" value="UniProtKB-KW"/>
</dbReference>
<gene>
    <name evidence="9" type="primary">PEX4</name>
    <name evidence="9" type="ORF">DEBR0S4_03840G</name>
    <name evidence="8" type="ORF">HII12_000576</name>
</gene>
<name>A0A7D9H0R9_DEKBR</name>
<evidence type="ECO:0000256" key="1">
    <source>
        <dbReference type="ARBA" id="ARBA00022679"/>
    </source>
</evidence>
<evidence type="ECO:0000256" key="3">
    <source>
        <dbReference type="ARBA" id="ARBA00022786"/>
    </source>
</evidence>
<dbReference type="Pfam" id="PF00179">
    <property type="entry name" value="UQ_con"/>
    <property type="match status" value="1"/>
</dbReference>
<dbReference type="CDD" id="cd23812">
    <property type="entry name" value="UBCc_ScPEX4-like"/>
    <property type="match status" value="1"/>
</dbReference>
<dbReference type="Proteomes" id="UP000478008">
    <property type="component" value="Unassembled WGS sequence"/>
</dbReference>
<protein>
    <submittedName>
        <fullName evidence="9">DEBR0S4_03840g1_1</fullName>
    </submittedName>
</protein>
<dbReference type="AlphaFoldDB" id="A0A7D9H0R9"/>
<reference evidence="9 10" key="1">
    <citation type="submission" date="2019-07" db="EMBL/GenBank/DDBJ databases">
        <authorList>
            <person name="Friedrich A."/>
            <person name="Schacherer J."/>
        </authorList>
    </citation>
    <scope>NUCLEOTIDE SEQUENCE [LARGE SCALE GENOMIC DNA]</scope>
</reference>
<proteinExistence type="inferred from homology"/>
<dbReference type="Proteomes" id="UP000568158">
    <property type="component" value="Unassembled WGS sequence"/>
</dbReference>
<sequence length="196" mass="22445">MNSTEKRLLKEYRNVQRELHGTKNSSLRKSGLLELKPKSQSDMYEWSATIEGPDSTPYENTAFDLNIKIPRSYPLEPPEIYFVVLSDETIRKLQGRSSKKDVEVLKKAPITHKCFKMPHPNVNFNTGEICLDILKKRWSPAWTLQSAILAIVVLLSNPEPSSPLNVDLANLLRCEDETAYKALIRFYIEEYSAIST</sequence>
<dbReference type="PROSITE" id="PS00183">
    <property type="entry name" value="UBC_1"/>
    <property type="match status" value="1"/>
</dbReference>
<evidence type="ECO:0000256" key="5">
    <source>
        <dbReference type="PROSITE-ProRule" id="PRU10133"/>
    </source>
</evidence>
<dbReference type="InterPro" id="IPR000608">
    <property type="entry name" value="UBC"/>
</dbReference>
<dbReference type="EMBL" id="CABFWN010000004">
    <property type="protein sequence ID" value="VUG18846.1"/>
    <property type="molecule type" value="Genomic_DNA"/>
</dbReference>
<dbReference type="GO" id="GO:0005524">
    <property type="term" value="F:ATP binding"/>
    <property type="evidence" value="ECO:0007669"/>
    <property type="project" value="UniProtKB-UniRule"/>
</dbReference>
<dbReference type="InterPro" id="IPR023313">
    <property type="entry name" value="UBQ-conjugating_AS"/>
</dbReference>
<dbReference type="InterPro" id="IPR016135">
    <property type="entry name" value="UBQ-conjugating_enzyme/RWD"/>
</dbReference>
<reference evidence="8 11" key="2">
    <citation type="journal article" date="2020" name="Appl. Microbiol. Biotechnol.">
        <title>Targeted gene deletion in Brettanomyces bruxellensis with an expression-free CRISPR-Cas9 system.</title>
        <authorList>
            <person name="Varela C."/>
            <person name="Bartel C."/>
            <person name="Onetto C."/>
            <person name="Borneman A."/>
        </authorList>
    </citation>
    <scope>NUCLEOTIDE SEQUENCE [LARGE SCALE GENOMIC DNA]</scope>
    <source>
        <strain evidence="8 11">AWRI1613</strain>
    </source>
</reference>
<keyword evidence="3 6" id="KW-0833">Ubl conjugation pathway</keyword>
<accession>A0A7D9H0R9</accession>
<evidence type="ECO:0000313" key="9">
    <source>
        <dbReference type="EMBL" id="VUG18846.1"/>
    </source>
</evidence>
<dbReference type="SMART" id="SM00212">
    <property type="entry name" value="UBCc"/>
    <property type="match status" value="1"/>
</dbReference>
<dbReference type="InterPro" id="IPR050113">
    <property type="entry name" value="Ub_conjugating_enzyme"/>
</dbReference>
<feature type="domain" description="UBC core" evidence="7">
    <location>
        <begin position="3"/>
        <end position="193"/>
    </location>
</feature>
<dbReference type="Gene3D" id="3.10.110.10">
    <property type="entry name" value="Ubiquitin Conjugating Enzyme"/>
    <property type="match status" value="1"/>
</dbReference>
<dbReference type="PANTHER" id="PTHR24067">
    <property type="entry name" value="UBIQUITIN-CONJUGATING ENZYME E2"/>
    <property type="match status" value="1"/>
</dbReference>
<organism evidence="9 10">
    <name type="scientific">Dekkera bruxellensis</name>
    <name type="common">Brettanomyces custersii</name>
    <dbReference type="NCBI Taxonomy" id="5007"/>
    <lineage>
        <taxon>Eukaryota</taxon>
        <taxon>Fungi</taxon>
        <taxon>Dikarya</taxon>
        <taxon>Ascomycota</taxon>
        <taxon>Saccharomycotina</taxon>
        <taxon>Pichiomycetes</taxon>
        <taxon>Pichiales</taxon>
        <taxon>Pichiaceae</taxon>
        <taxon>Brettanomyces</taxon>
    </lineage>
</organism>
<keyword evidence="1" id="KW-0808">Transferase</keyword>
<keyword evidence="4 6" id="KW-0067">ATP-binding</keyword>
<dbReference type="PROSITE" id="PS50127">
    <property type="entry name" value="UBC_2"/>
    <property type="match status" value="1"/>
</dbReference>
<dbReference type="EMBL" id="JABCYN010000007">
    <property type="protein sequence ID" value="KAF6015784.1"/>
    <property type="molecule type" value="Genomic_DNA"/>
</dbReference>
<evidence type="ECO:0000313" key="8">
    <source>
        <dbReference type="EMBL" id="KAF6015784.1"/>
    </source>
</evidence>
<evidence type="ECO:0000256" key="6">
    <source>
        <dbReference type="RuleBase" id="RU362109"/>
    </source>
</evidence>
<evidence type="ECO:0000256" key="2">
    <source>
        <dbReference type="ARBA" id="ARBA00022741"/>
    </source>
</evidence>